<accession>J8EFI5</accession>
<protein>
    <submittedName>
        <fullName evidence="1">Uncharacterized protein</fullName>
    </submittedName>
</protein>
<reference evidence="1 2" key="1">
    <citation type="submission" date="2012-04" db="EMBL/GenBank/DDBJ databases">
        <title>The Genome Sequence of Bacillus cereus MC67.</title>
        <authorList>
            <consortium name="The Broad Institute Genome Sequencing Platform"/>
            <consortium name="The Broad Institute Genome Sequencing Center for Infectious Disease"/>
            <person name="Feldgarden M."/>
            <person name="Van der Auwera G.A."/>
            <person name="Mahillon J."/>
            <person name="Duprez V."/>
            <person name="Timmery S."/>
            <person name="Mattelet C."/>
            <person name="Dierick K."/>
            <person name="Sun M."/>
            <person name="Yu Z."/>
            <person name="Zhu L."/>
            <person name="Hu X."/>
            <person name="Shank E.B."/>
            <person name="Swiecicka I."/>
            <person name="Hansen B.M."/>
            <person name="Andrup L."/>
            <person name="Young S.K."/>
            <person name="Zeng Q."/>
            <person name="Gargeya S."/>
            <person name="Fitzgerald M."/>
            <person name="Haas B."/>
            <person name="Abouelleil A."/>
            <person name="Alvarado L."/>
            <person name="Arachchi H.M."/>
            <person name="Berlin A."/>
            <person name="Chapman S.B."/>
            <person name="Goldberg J."/>
            <person name="Griggs A."/>
            <person name="Gujja S."/>
            <person name="Hansen M."/>
            <person name="Howarth C."/>
            <person name="Imamovic A."/>
            <person name="Larimer J."/>
            <person name="McCowen C."/>
            <person name="Montmayeur A."/>
            <person name="Murphy C."/>
            <person name="Neiman D."/>
            <person name="Pearson M."/>
            <person name="Priest M."/>
            <person name="Roberts A."/>
            <person name="Saif S."/>
            <person name="Shea T."/>
            <person name="Sisk P."/>
            <person name="Sykes S."/>
            <person name="Wortman J."/>
            <person name="Nusbaum C."/>
            <person name="Birren B."/>
        </authorList>
    </citation>
    <scope>NUCLEOTIDE SEQUENCE [LARGE SCALE GENOMIC DNA]</scope>
    <source>
        <strain evidence="1 2">MC67</strain>
    </source>
</reference>
<dbReference type="PATRIC" id="fig|1053219.3.peg.5873"/>
<gene>
    <name evidence="1" type="ORF">II3_05745</name>
</gene>
<dbReference type="RefSeq" id="WP_002162421.1">
    <property type="nucleotide sequence ID" value="NZ_JH792117.1"/>
</dbReference>
<dbReference type="HOGENOM" id="CLU_074053_1_1_9"/>
<evidence type="ECO:0000313" key="1">
    <source>
        <dbReference type="EMBL" id="EJQ90012.1"/>
    </source>
</evidence>
<dbReference type="InterPro" id="IPR016177">
    <property type="entry name" value="DNA-bd_dom_sf"/>
</dbReference>
<organism evidence="1 2">
    <name type="scientific">Bacillus cereus MC67</name>
    <dbReference type="NCBI Taxonomy" id="1053219"/>
    <lineage>
        <taxon>Bacteria</taxon>
        <taxon>Bacillati</taxon>
        <taxon>Bacillota</taxon>
        <taxon>Bacilli</taxon>
        <taxon>Bacillales</taxon>
        <taxon>Bacillaceae</taxon>
        <taxon>Bacillus</taxon>
        <taxon>Bacillus cereus group</taxon>
    </lineage>
</organism>
<dbReference type="AlphaFoldDB" id="J8EFI5"/>
<dbReference type="Proteomes" id="UP000006997">
    <property type="component" value="Unassembled WGS sequence"/>
</dbReference>
<feature type="non-terminal residue" evidence="1">
    <location>
        <position position="1"/>
    </location>
</feature>
<evidence type="ECO:0000313" key="2">
    <source>
        <dbReference type="Proteomes" id="UP000006997"/>
    </source>
</evidence>
<comment type="caution">
    <text evidence="1">The sequence shown here is derived from an EMBL/GenBank/DDBJ whole genome shotgun (WGS) entry which is preliminary data.</text>
</comment>
<dbReference type="EMBL" id="AHEN01000070">
    <property type="protein sequence ID" value="EJQ90012.1"/>
    <property type="molecule type" value="Genomic_DNA"/>
</dbReference>
<name>J8EFI5_BACCE</name>
<dbReference type="SUPFAM" id="SSF54171">
    <property type="entry name" value="DNA-binding domain"/>
    <property type="match status" value="1"/>
</dbReference>
<sequence length="186" mass="21588">GCSAWKCKCECGTVKVVIGKNLAYGKTKACGKCRTKHGHQRVGKTTSEYSSWHKMKQRCLNPNDKRYYDYGGRGITICERWYQFEHFIEDMGLKPGEDYSIERIDNNKGYYKENCVWADRKTQQRNTRASKSNKLGLKGVTYDKSRGKYVAQLYANGKNVLHKRFDTLEEAIKSRKEAEDKNWKSS</sequence>
<dbReference type="GO" id="GO:0003677">
    <property type="term" value="F:DNA binding"/>
    <property type="evidence" value="ECO:0007669"/>
    <property type="project" value="InterPro"/>
</dbReference>
<proteinExistence type="predicted"/>